<dbReference type="Pfam" id="PF16510">
    <property type="entry name" value="P22_portal"/>
    <property type="match status" value="1"/>
</dbReference>
<name>X0YIS0_9ZZZZ</name>
<organism evidence="1">
    <name type="scientific">marine sediment metagenome</name>
    <dbReference type="NCBI Taxonomy" id="412755"/>
    <lineage>
        <taxon>unclassified sequences</taxon>
        <taxon>metagenomes</taxon>
        <taxon>ecological metagenomes</taxon>
    </lineage>
</organism>
<comment type="caution">
    <text evidence="1">The sequence shown here is derived from an EMBL/GenBank/DDBJ whole genome shotgun (WGS) entry which is preliminary data.</text>
</comment>
<dbReference type="InterPro" id="IPR032427">
    <property type="entry name" value="P22_portal"/>
</dbReference>
<dbReference type="EMBL" id="BARS01056925">
    <property type="protein sequence ID" value="GAG47042.1"/>
    <property type="molecule type" value="Genomic_DNA"/>
</dbReference>
<reference evidence="1" key="1">
    <citation type="journal article" date="2014" name="Front. Microbiol.">
        <title>High frequency of phylogenetically diverse reductive dehalogenase-homologous genes in deep subseafloor sedimentary metagenomes.</title>
        <authorList>
            <person name="Kawai M."/>
            <person name="Futagami T."/>
            <person name="Toyoda A."/>
            <person name="Takaki Y."/>
            <person name="Nishi S."/>
            <person name="Hori S."/>
            <person name="Arai W."/>
            <person name="Tsubouchi T."/>
            <person name="Morono Y."/>
            <person name="Uchiyama I."/>
            <person name="Ito T."/>
            <person name="Fujiyama A."/>
            <person name="Inagaki F."/>
            <person name="Takami H."/>
        </authorList>
    </citation>
    <scope>NUCLEOTIDE SEQUENCE</scope>
    <source>
        <strain evidence="1">Expedition CK06-06</strain>
    </source>
</reference>
<accession>X0YIS0</accession>
<feature type="non-terminal residue" evidence="1">
    <location>
        <position position="159"/>
    </location>
</feature>
<evidence type="ECO:0000313" key="1">
    <source>
        <dbReference type="EMBL" id="GAG47042.1"/>
    </source>
</evidence>
<feature type="non-terminal residue" evidence="1">
    <location>
        <position position="1"/>
    </location>
</feature>
<protein>
    <submittedName>
        <fullName evidence="1">Uncharacterized protein</fullName>
    </submittedName>
</protein>
<dbReference type="AlphaFoldDB" id="X0YIS0"/>
<gene>
    <name evidence="1" type="ORF">S01H1_83665</name>
</gene>
<proteinExistence type="predicted"/>
<sequence length="159" mass="18008">QNRRDIDIKARRGGDIETAGVFTGLIKHAFDEMDGDAKASDCFHRGNKTGKGWLFIDIDADSDPINKEFSLESVSTFNVEEDPNGKSYDMNDDHQFVTLKKWEDKQKIEKKYPKHKEEMDSFNMSGERGWVGKLVDGMYNFFVGGNQGVKGAGMEVDEE</sequence>